<comment type="caution">
    <text evidence="1">The sequence shown here is derived from an EMBL/GenBank/DDBJ whole genome shotgun (WGS) entry which is preliminary data.</text>
</comment>
<accession>A0A0F9A115</accession>
<sequence>REAYSAQRLHLKRPNRLTLEDSVKKKLKDPDEKVKKTIRSVKNRDWDRFSRQAKERGISQSEYFGLLINGPDNKK</sequence>
<gene>
    <name evidence="1" type="ORF">LCGC14_2709450</name>
</gene>
<reference evidence="1" key="1">
    <citation type="journal article" date="2015" name="Nature">
        <title>Complex archaea that bridge the gap between prokaryotes and eukaryotes.</title>
        <authorList>
            <person name="Spang A."/>
            <person name="Saw J.H."/>
            <person name="Jorgensen S.L."/>
            <person name="Zaremba-Niedzwiedzka K."/>
            <person name="Martijn J."/>
            <person name="Lind A.E."/>
            <person name="van Eijk R."/>
            <person name="Schleper C."/>
            <person name="Guy L."/>
            <person name="Ettema T.J."/>
        </authorList>
    </citation>
    <scope>NUCLEOTIDE SEQUENCE</scope>
</reference>
<dbReference type="AlphaFoldDB" id="A0A0F9A115"/>
<organism evidence="1">
    <name type="scientific">marine sediment metagenome</name>
    <dbReference type="NCBI Taxonomy" id="412755"/>
    <lineage>
        <taxon>unclassified sequences</taxon>
        <taxon>metagenomes</taxon>
        <taxon>ecological metagenomes</taxon>
    </lineage>
</organism>
<dbReference type="EMBL" id="LAZR01048498">
    <property type="protein sequence ID" value="KKK91790.1"/>
    <property type="molecule type" value="Genomic_DNA"/>
</dbReference>
<proteinExistence type="predicted"/>
<protein>
    <submittedName>
        <fullName evidence="1">Uncharacterized protein</fullName>
    </submittedName>
</protein>
<feature type="non-terminal residue" evidence="1">
    <location>
        <position position="1"/>
    </location>
</feature>
<evidence type="ECO:0000313" key="1">
    <source>
        <dbReference type="EMBL" id="KKK91790.1"/>
    </source>
</evidence>
<name>A0A0F9A115_9ZZZZ</name>